<dbReference type="OrthoDB" id="3759692at2"/>
<name>A0A4Z1CFB2_9ACTN</name>
<evidence type="ECO:0000313" key="2">
    <source>
        <dbReference type="EMBL" id="TGN64835.1"/>
    </source>
</evidence>
<reference evidence="2 3" key="1">
    <citation type="submission" date="2019-04" db="EMBL/GenBank/DDBJ databases">
        <title>Three New Species of Nocardioides, Nocardioides euryhalodurans sp. nov., Nocardioides seonyuensis sp. nov. and Nocardioides eburneoflavus sp. nov. Isolated from Soil.</title>
        <authorList>
            <person name="Roh S.G."/>
            <person name="Lee C."/>
            <person name="Kim M.-K."/>
            <person name="Kim S.B."/>
        </authorList>
    </citation>
    <scope>NUCLEOTIDE SEQUENCE [LARGE SCALE GENOMIC DNA]</scope>
    <source>
        <strain evidence="2 3">MMS17-SY213</strain>
    </source>
</reference>
<evidence type="ECO:0000256" key="1">
    <source>
        <dbReference type="SAM" id="Phobius"/>
    </source>
</evidence>
<comment type="caution">
    <text evidence="2">The sequence shown here is derived from an EMBL/GenBank/DDBJ whole genome shotgun (WGS) entry which is preliminary data.</text>
</comment>
<keyword evidence="1" id="KW-1133">Transmembrane helix</keyword>
<dbReference type="EMBL" id="SRRO01000001">
    <property type="protein sequence ID" value="TGN64835.1"/>
    <property type="molecule type" value="Genomic_DNA"/>
</dbReference>
<keyword evidence="1" id="KW-0812">Transmembrane</keyword>
<protein>
    <submittedName>
        <fullName evidence="2">Uncharacterized protein</fullName>
    </submittedName>
</protein>
<organism evidence="2 3">
    <name type="scientific">Nocardioides eburneiflavus</name>
    <dbReference type="NCBI Taxonomy" id="2518372"/>
    <lineage>
        <taxon>Bacteria</taxon>
        <taxon>Bacillati</taxon>
        <taxon>Actinomycetota</taxon>
        <taxon>Actinomycetes</taxon>
        <taxon>Propionibacteriales</taxon>
        <taxon>Nocardioidaceae</taxon>
        <taxon>Nocardioides</taxon>
    </lineage>
</organism>
<dbReference type="AlphaFoldDB" id="A0A4Z1CFB2"/>
<keyword evidence="1" id="KW-0472">Membrane</keyword>
<keyword evidence="3" id="KW-1185">Reference proteome</keyword>
<dbReference type="RefSeq" id="WP_135839343.1">
    <property type="nucleotide sequence ID" value="NZ_SRRO01000001.1"/>
</dbReference>
<dbReference type="Proteomes" id="UP000297496">
    <property type="component" value="Unassembled WGS sequence"/>
</dbReference>
<proteinExistence type="predicted"/>
<evidence type="ECO:0000313" key="3">
    <source>
        <dbReference type="Proteomes" id="UP000297496"/>
    </source>
</evidence>
<gene>
    <name evidence="2" type="ORF">EXE59_13350</name>
</gene>
<feature type="transmembrane region" description="Helical" evidence="1">
    <location>
        <begin position="47"/>
        <end position="68"/>
    </location>
</feature>
<sequence>MSAHDTIPDMEQRLRAALTARADLVQPEDLAPLTPVAALRPRWQSPWVLLATAAVVLLVLGVVVQGLGRDQRSDDVAPKPDERVELQLPADVGRDWEAHEYSTPARLDLDGDGTKEKVDFLGEPSKRLDGRVRMQTTLSASGEDAYGVTDVGTTIVSALEPVDADSDGDQELVLYYDDYANGGYPLVFDLRDGLLVQAVVDEPELLVRGDVPEPGTDSPYYEMVRQHEYWVEDGTLWSSRSVNAYATGGMTIVKPLVTVLDAWRWRLTEAGLLEPVDAGCLRHDVVDDSRRPCEEGATDDLPPVAAVAAESIGVGDRATVDGGLPFTVRLQAFADPSLVVELVGRRTVELGLEVADPRVLTTQPVSVFNDGPAVVVTSASDPDYLRVVHAAGEQLRVLAPVGEVALRDDAAHRTWLTDDGTLVTAVAGEGDGWRLWFWRMVSRSEMAALPGAVVCFDDVDDPATVRSC</sequence>
<accession>A0A4Z1CFB2</accession>